<keyword evidence="3" id="KW-1185">Reference proteome</keyword>
<proteinExistence type="predicted"/>
<reference evidence="2 3" key="2">
    <citation type="submission" date="2019-04" db="EMBL/GenBank/DDBJ databases">
        <title>The genome sequence of big-headed turtle.</title>
        <authorList>
            <person name="Gong S."/>
        </authorList>
    </citation>
    <scope>NUCLEOTIDE SEQUENCE [LARGE SCALE GENOMIC DNA]</scope>
    <source>
        <strain evidence="2">DO16091913</strain>
        <tissue evidence="2">Muscle</tissue>
    </source>
</reference>
<evidence type="ECO:0000313" key="3">
    <source>
        <dbReference type="Proteomes" id="UP000297703"/>
    </source>
</evidence>
<evidence type="ECO:0000313" key="2">
    <source>
        <dbReference type="EMBL" id="TFK09240.1"/>
    </source>
</evidence>
<sequence>MSCKSYIRVTASRLKPCRGQGPEGERNAAGHLEERRHSQSCGNHTSRTLLGKKANYCLTASSKVASYPRSEASTMLASLRQCSLVAIAHKAATTAAAPQAIATASVLIIGTSNSTGQAQVTLEVPNSALKQLWHKNYIIKQQAFFKNPQHDIAMQAGGLHYSVKAAAPYVTTLQVKRQFPSCCLSSRTASSSLLASGLYFCTGRIMDAGLGSNMAVSNEPAAFSRRLEHMKMFAFKRSNNGMRYYSGKPEPPKADCYELDGFKPKFIIMFMSTVQDWTYDPTKIVGLKFDLNSNITGFTFCLKETAGGGEQKELSFLPPLLSTSPPGASNCLQLVSPIQKDHPVALSTDQECTAEAALLALTENNGWHERIQFASLFQERCRERQFELAIGDPKAACGCFQFSCSLPHIRELPSAQSSPLQARGLSPERCRCEQTPSLQREALATRRTCCRHQACNSLWMLLLLLSRLQPLGTSKEQSKAFPIQCTSPEEEEGAQGRELPGDRRSQVLLLPLSHGRGVSAPQPAAAPPPPPQGCCGCQPRLSQLLTGGLACRRSSHRAAQPGEGTDALGSLACCLLQIQKSRWDFKDKRWFSQVLEVIKYLVTNSSPEGRLYA</sequence>
<organism evidence="2 3">
    <name type="scientific">Platysternon megacephalum</name>
    <name type="common">big-headed turtle</name>
    <dbReference type="NCBI Taxonomy" id="55544"/>
    <lineage>
        <taxon>Eukaryota</taxon>
        <taxon>Metazoa</taxon>
        <taxon>Chordata</taxon>
        <taxon>Craniata</taxon>
        <taxon>Vertebrata</taxon>
        <taxon>Euteleostomi</taxon>
        <taxon>Archelosauria</taxon>
        <taxon>Testudinata</taxon>
        <taxon>Testudines</taxon>
        <taxon>Cryptodira</taxon>
        <taxon>Durocryptodira</taxon>
        <taxon>Testudinoidea</taxon>
        <taxon>Platysternidae</taxon>
        <taxon>Platysternon</taxon>
    </lineage>
</organism>
<dbReference type="Proteomes" id="UP000297703">
    <property type="component" value="Unassembled WGS sequence"/>
</dbReference>
<name>A0A4D9ESR6_9SAUR</name>
<dbReference type="GO" id="GO:0016301">
    <property type="term" value="F:kinase activity"/>
    <property type="evidence" value="ECO:0007669"/>
    <property type="project" value="UniProtKB-KW"/>
</dbReference>
<accession>A0A4D9ESR6</accession>
<dbReference type="EMBL" id="QXTE01000055">
    <property type="protein sequence ID" value="TFK09240.1"/>
    <property type="molecule type" value="Genomic_DNA"/>
</dbReference>
<protein>
    <submittedName>
        <fullName evidence="2">Serine/threonine-protein kinase BRSK2</fullName>
    </submittedName>
</protein>
<keyword evidence="2" id="KW-0418">Kinase</keyword>
<dbReference type="AlphaFoldDB" id="A0A4D9ESR6"/>
<keyword evidence="2" id="KW-0808">Transferase</keyword>
<feature type="compositionally biased region" description="Basic and acidic residues" evidence="1">
    <location>
        <begin position="23"/>
        <end position="37"/>
    </location>
</feature>
<evidence type="ECO:0000256" key="1">
    <source>
        <dbReference type="SAM" id="MobiDB-lite"/>
    </source>
</evidence>
<feature type="region of interest" description="Disordered" evidence="1">
    <location>
        <begin position="479"/>
        <end position="501"/>
    </location>
</feature>
<comment type="caution">
    <text evidence="2">The sequence shown here is derived from an EMBL/GenBank/DDBJ whole genome shotgun (WGS) entry which is preliminary data.</text>
</comment>
<feature type="region of interest" description="Disordered" evidence="1">
    <location>
        <begin position="15"/>
        <end position="46"/>
    </location>
</feature>
<reference evidence="2 3" key="1">
    <citation type="submission" date="2019-04" db="EMBL/GenBank/DDBJ databases">
        <title>Draft genome of the big-headed turtle Platysternon megacephalum.</title>
        <authorList>
            <person name="Gong S."/>
        </authorList>
    </citation>
    <scope>NUCLEOTIDE SEQUENCE [LARGE SCALE GENOMIC DNA]</scope>
    <source>
        <strain evidence="2">DO16091913</strain>
        <tissue evidence="2">Muscle</tissue>
    </source>
</reference>
<gene>
    <name evidence="2" type="ORF">DR999_PMT07687</name>
</gene>